<evidence type="ECO:0000313" key="2">
    <source>
        <dbReference type="EMBL" id="RDB28527.1"/>
    </source>
</evidence>
<dbReference type="EMBL" id="LUEZ02000010">
    <property type="protein sequence ID" value="RDB28527.1"/>
    <property type="molecule type" value="Genomic_DNA"/>
</dbReference>
<dbReference type="STRING" id="39966.A0A369K6R4"/>
<dbReference type="InterPro" id="IPR001810">
    <property type="entry name" value="F-box_dom"/>
</dbReference>
<dbReference type="PANTHER" id="PTHR38926">
    <property type="entry name" value="F-BOX DOMAIN CONTAINING PROTEIN, EXPRESSED"/>
    <property type="match status" value="1"/>
</dbReference>
<accession>A0A369K6R4</accession>
<dbReference type="Proteomes" id="UP000076154">
    <property type="component" value="Unassembled WGS sequence"/>
</dbReference>
<dbReference type="SUPFAM" id="SSF52047">
    <property type="entry name" value="RNI-like"/>
    <property type="match status" value="1"/>
</dbReference>
<dbReference type="AlphaFoldDB" id="A0A369K6R4"/>
<name>A0A369K6R4_HYPMA</name>
<feature type="domain" description="F-box" evidence="1">
    <location>
        <begin position="57"/>
        <end position="119"/>
    </location>
</feature>
<evidence type="ECO:0000313" key="3">
    <source>
        <dbReference type="Proteomes" id="UP000076154"/>
    </source>
</evidence>
<dbReference type="PANTHER" id="PTHR38926:SF64">
    <property type="entry name" value="F-BOX DOMAIN-CONTAINING PROTEIN"/>
    <property type="match status" value="1"/>
</dbReference>
<proteinExistence type="predicted"/>
<sequence length="515" mass="57341">MTGPLQSTPIHAEKHIQKAVASLSSVQSGAARKALLQWAQRDLHHSLTFINKAAPIGSIPPEILCQIFEIANGVKQTEDYRPWSYPSRHKSLPIVVSQVSRYWRDVAINYPLLWTDIDISPPWSLNTIRLFLSRSQTCPIALSLAIPSLYIGSLLSPTAINTSAWLLYDVIASHIPRCRRITVKGDFERTMPLLDAFLNTIQHSSVPLLEQLVFHVTGVSEFNEEHQDVGETPLFQLGAPSLTHVRLSGFAVPNCLPPLSQVTSLHLSVGDSTTTHLRSSFYDFSEMLLACPSLNTLAIYDDFVWGPWPPTSEISLPSLRSLQIYGTFTCVSDLLRVIVAPLLEDLVIAPVVMDDLLEYHQFHHSTTSPKFRTLRSLTLSPVSAAGFELVKLAAECFPAVEQLTIPNIDSEGFLAVFTDPTIDVLWPDLKTLALRDIDGSTKTALLKFLSFRNAAAYSLQSLCLDASSIQLLLTDIQSLDFEVDVVERDVWSILRRDDPLHKESQFVGNDFVFGR</sequence>
<dbReference type="InterPro" id="IPR032675">
    <property type="entry name" value="LRR_dom_sf"/>
</dbReference>
<organism evidence="2 3">
    <name type="scientific">Hypsizygus marmoreus</name>
    <name type="common">White beech mushroom</name>
    <name type="synonym">Agaricus marmoreus</name>
    <dbReference type="NCBI Taxonomy" id="39966"/>
    <lineage>
        <taxon>Eukaryota</taxon>
        <taxon>Fungi</taxon>
        <taxon>Dikarya</taxon>
        <taxon>Basidiomycota</taxon>
        <taxon>Agaricomycotina</taxon>
        <taxon>Agaricomycetes</taxon>
        <taxon>Agaricomycetidae</taxon>
        <taxon>Agaricales</taxon>
        <taxon>Tricholomatineae</taxon>
        <taxon>Lyophyllaceae</taxon>
        <taxon>Hypsizygus</taxon>
    </lineage>
</organism>
<protein>
    <recommendedName>
        <fullName evidence="1">F-box domain-containing protein</fullName>
    </recommendedName>
</protein>
<dbReference type="InParanoid" id="A0A369K6R4"/>
<gene>
    <name evidence="2" type="ORF">Hypma_014941</name>
</gene>
<comment type="caution">
    <text evidence="2">The sequence shown here is derived from an EMBL/GenBank/DDBJ whole genome shotgun (WGS) entry which is preliminary data.</text>
</comment>
<dbReference type="Gene3D" id="1.20.1280.50">
    <property type="match status" value="1"/>
</dbReference>
<dbReference type="Gene3D" id="3.80.10.10">
    <property type="entry name" value="Ribonuclease Inhibitor"/>
    <property type="match status" value="1"/>
</dbReference>
<keyword evidence="3" id="KW-1185">Reference proteome</keyword>
<dbReference type="OrthoDB" id="3047947at2759"/>
<reference evidence="2" key="1">
    <citation type="submission" date="2018-04" db="EMBL/GenBank/DDBJ databases">
        <title>Whole genome sequencing of Hypsizygus marmoreus.</title>
        <authorList>
            <person name="Choi I.-G."/>
            <person name="Min B."/>
            <person name="Kim J.-G."/>
            <person name="Kim S."/>
            <person name="Oh Y.-L."/>
            <person name="Kong W.-S."/>
            <person name="Park H."/>
            <person name="Jeong J."/>
            <person name="Song E.-S."/>
        </authorList>
    </citation>
    <scope>NUCLEOTIDE SEQUENCE [LARGE SCALE GENOMIC DNA]</scope>
    <source>
        <strain evidence="2">51987-8</strain>
    </source>
</reference>
<evidence type="ECO:0000259" key="1">
    <source>
        <dbReference type="Pfam" id="PF12937"/>
    </source>
</evidence>
<dbReference type="Pfam" id="PF12937">
    <property type="entry name" value="F-box-like"/>
    <property type="match status" value="1"/>
</dbReference>